<name>A0A8S1RUX1_9CILI</name>
<dbReference type="Proteomes" id="UP000692954">
    <property type="component" value="Unassembled WGS sequence"/>
</dbReference>
<keyword evidence="2" id="KW-1185">Reference proteome</keyword>
<comment type="caution">
    <text evidence="1">The sequence shown here is derived from an EMBL/GenBank/DDBJ whole genome shotgun (WGS) entry which is preliminary data.</text>
</comment>
<reference evidence="1" key="1">
    <citation type="submission" date="2021-01" db="EMBL/GenBank/DDBJ databases">
        <authorList>
            <consortium name="Genoscope - CEA"/>
            <person name="William W."/>
        </authorList>
    </citation>
    <scope>NUCLEOTIDE SEQUENCE</scope>
</reference>
<proteinExistence type="predicted"/>
<organism evidence="1 2">
    <name type="scientific">Paramecium sonneborni</name>
    <dbReference type="NCBI Taxonomy" id="65129"/>
    <lineage>
        <taxon>Eukaryota</taxon>
        <taxon>Sar</taxon>
        <taxon>Alveolata</taxon>
        <taxon>Ciliophora</taxon>
        <taxon>Intramacronucleata</taxon>
        <taxon>Oligohymenophorea</taxon>
        <taxon>Peniculida</taxon>
        <taxon>Parameciidae</taxon>
        <taxon>Paramecium</taxon>
    </lineage>
</organism>
<gene>
    <name evidence="1" type="ORF">PSON_ATCC_30995.1.T3310002</name>
</gene>
<evidence type="ECO:0000313" key="2">
    <source>
        <dbReference type="Proteomes" id="UP000692954"/>
    </source>
</evidence>
<dbReference type="EMBL" id="CAJJDN010000331">
    <property type="protein sequence ID" value="CAD8130805.1"/>
    <property type="molecule type" value="Genomic_DNA"/>
</dbReference>
<protein>
    <submittedName>
        <fullName evidence="1">Uncharacterized protein</fullName>
    </submittedName>
</protein>
<evidence type="ECO:0000313" key="1">
    <source>
        <dbReference type="EMBL" id="CAD8130805.1"/>
    </source>
</evidence>
<sequence length="81" mass="9911">MWDTNIKQIQRILIHFDGTHLRLFTEILEDWFFFKPDLMLEQIIHKNQQNILTQTLKRSKQVNLLIFTCLFQIERRQIGNP</sequence>
<accession>A0A8S1RUX1</accession>
<dbReference type="AlphaFoldDB" id="A0A8S1RUX1"/>